<gene>
    <name evidence="1" type="ORF">C7H83_11265</name>
</gene>
<evidence type="ECO:0000313" key="2">
    <source>
        <dbReference type="Proteomes" id="UP000280475"/>
    </source>
</evidence>
<dbReference type="EMBL" id="CP027768">
    <property type="protein sequence ID" value="AYW51008.1"/>
    <property type="molecule type" value="Genomic_DNA"/>
</dbReference>
<organism evidence="1 2">
    <name type="scientific">Tetragenococcus halophilus</name>
    <name type="common">Pediococcus halophilus</name>
    <dbReference type="NCBI Taxonomy" id="51669"/>
    <lineage>
        <taxon>Bacteria</taxon>
        <taxon>Bacillati</taxon>
        <taxon>Bacillota</taxon>
        <taxon>Bacilli</taxon>
        <taxon>Lactobacillales</taxon>
        <taxon>Enterococcaceae</taxon>
        <taxon>Tetragenococcus</taxon>
    </lineage>
</organism>
<reference evidence="1 2" key="1">
    <citation type="journal article" date="2012" name="Int. J. Syst. Evol. Microbiol.">
        <title>Characterization of Tetragenococcus strains from sugar thick juice reveals a novel species, Tetragenococcus osmophilus sp. nov., and divides Tetragenococcus halophilus into two subspecies, T. halophilus subsp. halophilus subsp. nov. and T. halophilus subsp. flandriensis subsp. nov.</title>
        <authorList>
            <person name="Juste A."/>
            <person name="Van Trappen S."/>
            <person name="Verreth C."/>
            <person name="Cleenwerck I."/>
            <person name="De Vos P."/>
            <person name="Lievens B."/>
            <person name="Willems K.A."/>
        </authorList>
    </citation>
    <scope>NUCLEOTIDE SEQUENCE [LARGE SCALE GENOMIC DNA]</scope>
    <source>
        <strain evidence="1 2">LMG 26042</strain>
    </source>
</reference>
<dbReference type="AlphaFoldDB" id="A0A3G5FLI4"/>
<protein>
    <submittedName>
        <fullName evidence="1">Uncharacterized protein</fullName>
    </submittedName>
</protein>
<accession>A0A3G5FLI4</accession>
<dbReference type="RefSeq" id="WP_103892739.1">
    <property type="nucleotide sequence ID" value="NZ_CP027768.1"/>
</dbReference>
<proteinExistence type="predicted"/>
<evidence type="ECO:0000313" key="1">
    <source>
        <dbReference type="EMBL" id="AYW51008.1"/>
    </source>
</evidence>
<dbReference type="Proteomes" id="UP000280475">
    <property type="component" value="Chromosome"/>
</dbReference>
<sequence>MIDTLETLEDLALCEETELLCGDNISTDTEKEQPDQEVNFITFNSPCSFSCPSALISPCA</sequence>
<name>A0A3G5FLI4_TETHA</name>